<dbReference type="AlphaFoldDB" id="A0A2W5AAB3"/>
<dbReference type="Gene3D" id="1.10.287.470">
    <property type="entry name" value="Helix hairpin bin"/>
    <property type="match status" value="1"/>
</dbReference>
<dbReference type="InterPro" id="IPR006143">
    <property type="entry name" value="RND_pump_MFP"/>
</dbReference>
<dbReference type="PROSITE" id="PS51257">
    <property type="entry name" value="PROKAR_LIPOPROTEIN"/>
    <property type="match status" value="1"/>
</dbReference>
<protein>
    <submittedName>
        <fullName evidence="2">Efflux transporter periplasmic adaptor subunit</fullName>
    </submittedName>
</protein>
<accession>A0A2W5AAB3</accession>
<dbReference type="NCBIfam" id="TIGR01730">
    <property type="entry name" value="RND_mfp"/>
    <property type="match status" value="1"/>
</dbReference>
<comment type="similarity">
    <text evidence="1">Belongs to the membrane fusion protein (MFP) (TC 8.A.1) family.</text>
</comment>
<reference evidence="2 3" key="1">
    <citation type="submission" date="2017-08" db="EMBL/GenBank/DDBJ databases">
        <title>Infants hospitalized years apart are colonized by the same room-sourced microbial strains.</title>
        <authorList>
            <person name="Brooks B."/>
            <person name="Olm M.R."/>
            <person name="Firek B.A."/>
            <person name="Baker R."/>
            <person name="Thomas B.C."/>
            <person name="Morowitz M.J."/>
            <person name="Banfield J.F."/>
        </authorList>
    </citation>
    <scope>NUCLEOTIDE SEQUENCE [LARGE SCALE GENOMIC DNA]</scope>
    <source>
        <strain evidence="2">S2_018_000_R2_101</strain>
    </source>
</reference>
<gene>
    <name evidence="2" type="ORF">DI623_10320</name>
</gene>
<comment type="caution">
    <text evidence="2">The sequence shown here is derived from an EMBL/GenBank/DDBJ whole genome shotgun (WGS) entry which is preliminary data.</text>
</comment>
<proteinExistence type="inferred from homology"/>
<dbReference type="Proteomes" id="UP000249066">
    <property type="component" value="Unassembled WGS sequence"/>
</dbReference>
<dbReference type="GO" id="GO:0015562">
    <property type="term" value="F:efflux transmembrane transporter activity"/>
    <property type="evidence" value="ECO:0007669"/>
    <property type="project" value="TreeGrafter"/>
</dbReference>
<dbReference type="SUPFAM" id="SSF111369">
    <property type="entry name" value="HlyD-like secretion proteins"/>
    <property type="match status" value="1"/>
</dbReference>
<dbReference type="Gene3D" id="2.40.50.100">
    <property type="match status" value="1"/>
</dbReference>
<sequence length="351" mass="35765">MGKWFWLAGAALALSSCGGGKPDHEERAAALPAGETIRLAPREIPDMKAVGAEIATRDQADVLARIPGILTSLSVRAGDMVRKGQRIGVIVDSRLGYEANAYGAQAAAAQAEAVRANADLDRIRDLYNNGVYAKARLDQAVAAARAAGAQVAAARAQQGASASVAGQGALLAPASGRVLRADVPAGSAVAPGMSIATVTAGPPVLRILLPESAVDKVRPGAHVIISDLDLPDGSRQGTVAQVYPAITGGQVRVDATLPGLTTQFVGRRVSASVEIGTRKALVVPRRFVTTSYGIDQVQVVTVQKGSEGKRLGMAPVQIAPTADPALVEILSGVSAGDTLFAPGKPIGASGQ</sequence>
<dbReference type="EMBL" id="QFNN01000060">
    <property type="protein sequence ID" value="PZO89409.1"/>
    <property type="molecule type" value="Genomic_DNA"/>
</dbReference>
<dbReference type="PANTHER" id="PTHR30469">
    <property type="entry name" value="MULTIDRUG RESISTANCE PROTEIN MDTA"/>
    <property type="match status" value="1"/>
</dbReference>
<organism evidence="2 3">
    <name type="scientific">Sphingomonas sanxanigenens</name>
    <dbReference type="NCBI Taxonomy" id="397260"/>
    <lineage>
        <taxon>Bacteria</taxon>
        <taxon>Pseudomonadati</taxon>
        <taxon>Pseudomonadota</taxon>
        <taxon>Alphaproteobacteria</taxon>
        <taxon>Sphingomonadales</taxon>
        <taxon>Sphingomonadaceae</taxon>
        <taxon>Sphingomonas</taxon>
    </lineage>
</organism>
<evidence type="ECO:0000313" key="2">
    <source>
        <dbReference type="EMBL" id="PZO89409.1"/>
    </source>
</evidence>
<name>A0A2W5AAB3_9SPHN</name>
<dbReference type="GO" id="GO:1990281">
    <property type="term" value="C:efflux pump complex"/>
    <property type="evidence" value="ECO:0007669"/>
    <property type="project" value="TreeGrafter"/>
</dbReference>
<dbReference type="PANTHER" id="PTHR30469:SF38">
    <property type="entry name" value="HLYD FAMILY SECRETION PROTEIN"/>
    <property type="match status" value="1"/>
</dbReference>
<evidence type="ECO:0000313" key="3">
    <source>
        <dbReference type="Proteomes" id="UP000249066"/>
    </source>
</evidence>
<evidence type="ECO:0000256" key="1">
    <source>
        <dbReference type="ARBA" id="ARBA00009477"/>
    </source>
</evidence>
<dbReference type="Gene3D" id="2.40.30.170">
    <property type="match status" value="1"/>
</dbReference>